<keyword evidence="3" id="KW-1185">Reference proteome</keyword>
<dbReference type="InterPro" id="IPR040256">
    <property type="entry name" value="At4g02000-like"/>
</dbReference>
<proteinExistence type="predicted"/>
<comment type="caution">
    <text evidence="2">The sequence shown here is derived from an EMBL/GenBank/DDBJ whole genome shotgun (WGS) entry which is preliminary data.</text>
</comment>
<dbReference type="Proteomes" id="UP000265520">
    <property type="component" value="Unassembled WGS sequence"/>
</dbReference>
<evidence type="ECO:0000313" key="2">
    <source>
        <dbReference type="EMBL" id="MCI13219.1"/>
    </source>
</evidence>
<name>A0A392PNZ9_9FABA</name>
<accession>A0A392PNZ9</accession>
<reference evidence="2 3" key="1">
    <citation type="journal article" date="2018" name="Front. Plant Sci.">
        <title>Red Clover (Trifolium pratense) and Zigzag Clover (T. medium) - A Picture of Genomic Similarities and Differences.</title>
        <authorList>
            <person name="Dluhosova J."/>
            <person name="Istvanek J."/>
            <person name="Nedelnik J."/>
            <person name="Repkova J."/>
        </authorList>
    </citation>
    <scope>NUCLEOTIDE SEQUENCE [LARGE SCALE GENOMIC DNA]</scope>
    <source>
        <strain evidence="3">cv. 10/8</strain>
        <tissue evidence="2">Leaf</tissue>
    </source>
</reference>
<dbReference type="AlphaFoldDB" id="A0A392PNZ9"/>
<sequence length="100" mass="11779">MDSVTAKPMQERTFGQFARVLVDIDLLQPLRYKLLVERKGFAFFVDIDYEHIPDFCNNCKIIGHHIENCKRWNKEEEVKANQDNNTKKKLPSDPKPVFVQ</sequence>
<dbReference type="EMBL" id="LXQA010087367">
    <property type="protein sequence ID" value="MCI13219.1"/>
    <property type="molecule type" value="Genomic_DNA"/>
</dbReference>
<organism evidence="2 3">
    <name type="scientific">Trifolium medium</name>
    <dbReference type="NCBI Taxonomy" id="97028"/>
    <lineage>
        <taxon>Eukaryota</taxon>
        <taxon>Viridiplantae</taxon>
        <taxon>Streptophyta</taxon>
        <taxon>Embryophyta</taxon>
        <taxon>Tracheophyta</taxon>
        <taxon>Spermatophyta</taxon>
        <taxon>Magnoliopsida</taxon>
        <taxon>eudicotyledons</taxon>
        <taxon>Gunneridae</taxon>
        <taxon>Pentapetalae</taxon>
        <taxon>rosids</taxon>
        <taxon>fabids</taxon>
        <taxon>Fabales</taxon>
        <taxon>Fabaceae</taxon>
        <taxon>Papilionoideae</taxon>
        <taxon>50 kb inversion clade</taxon>
        <taxon>NPAAA clade</taxon>
        <taxon>Hologalegina</taxon>
        <taxon>IRL clade</taxon>
        <taxon>Trifolieae</taxon>
        <taxon>Trifolium</taxon>
    </lineage>
</organism>
<protein>
    <submittedName>
        <fullName evidence="2">Histone H4</fullName>
    </submittedName>
</protein>
<dbReference type="PANTHER" id="PTHR31286">
    <property type="entry name" value="GLYCINE-RICH CELL WALL STRUCTURAL PROTEIN 1.8-LIKE"/>
    <property type="match status" value="1"/>
</dbReference>
<feature type="non-terminal residue" evidence="2">
    <location>
        <position position="100"/>
    </location>
</feature>
<evidence type="ECO:0000313" key="3">
    <source>
        <dbReference type="Proteomes" id="UP000265520"/>
    </source>
</evidence>
<dbReference type="PANTHER" id="PTHR31286:SF176">
    <property type="entry name" value="DUF4283 DOMAIN PROTEIN"/>
    <property type="match status" value="1"/>
</dbReference>
<feature type="region of interest" description="Disordered" evidence="1">
    <location>
        <begin position="78"/>
        <end position="100"/>
    </location>
</feature>
<evidence type="ECO:0000256" key="1">
    <source>
        <dbReference type="SAM" id="MobiDB-lite"/>
    </source>
</evidence>